<evidence type="ECO:0000259" key="2">
    <source>
        <dbReference type="PROSITE" id="PS51736"/>
    </source>
</evidence>
<comment type="caution">
    <text evidence="4">The sequence shown here is derived from an EMBL/GenBank/DDBJ whole genome shotgun (WGS) entry which is preliminary data.</text>
</comment>
<accession>A0A401LG74</accession>
<dbReference type="InterPro" id="IPR038109">
    <property type="entry name" value="DNA_bind_recomb_sf"/>
</dbReference>
<dbReference type="OrthoDB" id="65783at2"/>
<evidence type="ECO:0000313" key="4">
    <source>
        <dbReference type="EMBL" id="GCB30514.1"/>
    </source>
</evidence>
<dbReference type="AlphaFoldDB" id="A0A401LG74"/>
<dbReference type="InterPro" id="IPR011109">
    <property type="entry name" value="DNA_bind_recombinase_dom"/>
</dbReference>
<evidence type="ECO:0000256" key="1">
    <source>
        <dbReference type="SAM" id="Coils"/>
    </source>
</evidence>
<dbReference type="GO" id="GO:0000150">
    <property type="term" value="F:DNA strand exchange activity"/>
    <property type="evidence" value="ECO:0007669"/>
    <property type="project" value="InterPro"/>
</dbReference>
<evidence type="ECO:0000313" key="5">
    <source>
        <dbReference type="Proteomes" id="UP000287361"/>
    </source>
</evidence>
<dbReference type="PANTHER" id="PTHR30461:SF23">
    <property type="entry name" value="DNA RECOMBINASE-RELATED"/>
    <property type="match status" value="1"/>
</dbReference>
<dbReference type="Gene3D" id="3.90.1750.20">
    <property type="entry name" value="Putative Large Serine Recombinase, Chain B, Domain 2"/>
    <property type="match status" value="1"/>
</dbReference>
<dbReference type="Proteomes" id="UP000287361">
    <property type="component" value="Unassembled WGS sequence"/>
</dbReference>
<organism evidence="4 5">
    <name type="scientific">Anaerotignum faecicola</name>
    <dbReference type="NCBI Taxonomy" id="2358141"/>
    <lineage>
        <taxon>Bacteria</taxon>
        <taxon>Bacillati</taxon>
        <taxon>Bacillota</taxon>
        <taxon>Clostridia</taxon>
        <taxon>Lachnospirales</taxon>
        <taxon>Anaerotignaceae</taxon>
        <taxon>Anaerotignum</taxon>
    </lineage>
</organism>
<reference evidence="4 5" key="1">
    <citation type="submission" date="2018-10" db="EMBL/GenBank/DDBJ databases">
        <title>Draft Genome Sequence of Anaerotignum sp. KCTC 15736.</title>
        <authorList>
            <person name="Choi S.H."/>
            <person name="Kim J.S."/>
            <person name="Kang S.W."/>
            <person name="Lee J.S."/>
            <person name="Park S.H."/>
        </authorList>
    </citation>
    <scope>NUCLEOTIDE SEQUENCE [LARGE SCALE GENOMIC DNA]</scope>
    <source>
        <strain evidence="4 5">KCTC 15736</strain>
    </source>
</reference>
<feature type="coiled-coil region" evidence="1">
    <location>
        <begin position="384"/>
        <end position="467"/>
    </location>
</feature>
<proteinExistence type="predicted"/>
<gene>
    <name evidence="4" type="ORF">KGMB03357_21750</name>
</gene>
<dbReference type="PROSITE" id="PS51737">
    <property type="entry name" value="RECOMBINASE_DNA_BIND"/>
    <property type="match status" value="1"/>
</dbReference>
<feature type="domain" description="Recombinase" evidence="3">
    <location>
        <begin position="162"/>
        <end position="304"/>
    </location>
</feature>
<dbReference type="PANTHER" id="PTHR30461">
    <property type="entry name" value="DNA-INVERTASE FROM LAMBDOID PROPHAGE"/>
    <property type="match status" value="1"/>
</dbReference>
<dbReference type="CDD" id="cd00338">
    <property type="entry name" value="Ser_Recombinase"/>
    <property type="match status" value="1"/>
</dbReference>
<dbReference type="InterPro" id="IPR006119">
    <property type="entry name" value="Resolv_N"/>
</dbReference>
<dbReference type="SMART" id="SM00857">
    <property type="entry name" value="Resolvase"/>
    <property type="match status" value="1"/>
</dbReference>
<dbReference type="GO" id="GO:0003677">
    <property type="term" value="F:DNA binding"/>
    <property type="evidence" value="ECO:0007669"/>
    <property type="project" value="InterPro"/>
</dbReference>
<dbReference type="Gene3D" id="3.40.50.1390">
    <property type="entry name" value="Resolvase, N-terminal catalytic domain"/>
    <property type="match status" value="1"/>
</dbReference>
<dbReference type="PROSITE" id="PS51736">
    <property type="entry name" value="RECOMBINASES_3"/>
    <property type="match status" value="1"/>
</dbReference>
<keyword evidence="5" id="KW-1185">Reference proteome</keyword>
<keyword evidence="1" id="KW-0175">Coiled coil</keyword>
<protein>
    <submittedName>
        <fullName evidence="4">Serine recombinase</fullName>
    </submittedName>
</protein>
<dbReference type="Pfam" id="PF07508">
    <property type="entry name" value="Recombinase"/>
    <property type="match status" value="1"/>
</dbReference>
<dbReference type="InterPro" id="IPR036162">
    <property type="entry name" value="Resolvase-like_N_sf"/>
</dbReference>
<dbReference type="SUPFAM" id="SSF53041">
    <property type="entry name" value="Resolvase-like"/>
    <property type="match status" value="1"/>
</dbReference>
<dbReference type="InterPro" id="IPR050639">
    <property type="entry name" value="SSR_resolvase"/>
</dbReference>
<dbReference type="Pfam" id="PF00239">
    <property type="entry name" value="Resolvase"/>
    <property type="match status" value="1"/>
</dbReference>
<name>A0A401LG74_9FIRM</name>
<feature type="domain" description="Resolvase/invertase-type recombinase catalytic" evidence="2">
    <location>
        <begin position="2"/>
        <end position="154"/>
    </location>
</feature>
<evidence type="ECO:0000259" key="3">
    <source>
        <dbReference type="PROSITE" id="PS51737"/>
    </source>
</evidence>
<sequence>MPYCIYLRKSRADAEAELLGEGETLARHEKTLLALAKKLKLPITKIYKEILSGETIAGRPVMQQLLQDVEAGIWQGVLVMEVERLGRGNTLDQGIILNAFKYSSTKIITPMKSYDPNDEFDEEYFEFSQFMSRREYKTILRRMQRGREASVKEGKFAGSIAPFGYRRVKLPQEKGFTLEIEDAEAAAVRLAYELYAYGDPQPDGTFADIGRATIAKRLDQMGIRNRKGGTWATASVTRMLQNPVYIGKVHWNRRPEKKHTENGKIKKTRPLAENYLLVDGLHEPIISEELWNLAQAKMRQHYRPTGVNGVMQNPLAGLVHCSYCGNAMQRRPYLKTGQPASLICHTHFCPQISSPLYMVEGKILEALSLWMKQHEPTWEDESSINVFSTKIMALEHTIADMEQELQGLQFQFEKIFEFLETGIYTPEVFTARNKTLSEKMAEIRSAIEETQAELSNLKAARKNQVSMIPKIKNILDTYETLTPAEKNKLLKEVLDHVEYHKKIKGKKNVSADNFEIILFPKISPEN</sequence>
<dbReference type="EMBL" id="BHVZ01000014">
    <property type="protein sequence ID" value="GCB30514.1"/>
    <property type="molecule type" value="Genomic_DNA"/>
</dbReference>